<dbReference type="Gramene" id="EME25809">
    <property type="protein sequence ID" value="EME25809"/>
    <property type="gene ID" value="Gasu_65300"/>
</dbReference>
<keyword evidence="2" id="KW-1185">Reference proteome</keyword>
<proteinExistence type="predicted"/>
<sequence>GWPPVFSIGPPILPPLPLIPSPWQLPNHNCPSTFRVAPLQFGPQSFLPLSFPHGNFKITIAHPHFELTPLFSIGPNPSPTHFPPCQFPIHNCSQPSSTSNWPLLSPHPHTP</sequence>
<accession>M2XQV9</accession>
<dbReference type="KEGG" id="gsl:Gasu_65300"/>
<protein>
    <submittedName>
        <fullName evidence="1">Uncharacterized protein</fullName>
    </submittedName>
</protein>
<dbReference type="Proteomes" id="UP000030680">
    <property type="component" value="Unassembled WGS sequence"/>
</dbReference>
<feature type="non-terminal residue" evidence="1">
    <location>
        <position position="1"/>
    </location>
</feature>
<organism evidence="1 2">
    <name type="scientific">Galdieria sulphuraria</name>
    <name type="common">Red alga</name>
    <dbReference type="NCBI Taxonomy" id="130081"/>
    <lineage>
        <taxon>Eukaryota</taxon>
        <taxon>Rhodophyta</taxon>
        <taxon>Bangiophyceae</taxon>
        <taxon>Galdieriales</taxon>
        <taxon>Galdieriaceae</taxon>
        <taxon>Galdieria</taxon>
    </lineage>
</organism>
<evidence type="ECO:0000313" key="1">
    <source>
        <dbReference type="EMBL" id="EME25809.1"/>
    </source>
</evidence>
<dbReference type="RefSeq" id="XP_005702329.1">
    <property type="nucleotide sequence ID" value="XM_005702272.1"/>
</dbReference>
<dbReference type="AlphaFoldDB" id="M2XQV9"/>
<dbReference type="GeneID" id="17084803"/>
<dbReference type="EMBL" id="KB454798">
    <property type="protein sequence ID" value="EME25809.1"/>
    <property type="molecule type" value="Genomic_DNA"/>
</dbReference>
<reference evidence="2" key="1">
    <citation type="journal article" date="2013" name="Science">
        <title>Gene transfer from bacteria and archaea facilitated evolution of an extremophilic eukaryote.</title>
        <authorList>
            <person name="Schonknecht G."/>
            <person name="Chen W.H."/>
            <person name="Ternes C.M."/>
            <person name="Barbier G.G."/>
            <person name="Shrestha R.P."/>
            <person name="Stanke M."/>
            <person name="Brautigam A."/>
            <person name="Baker B.J."/>
            <person name="Banfield J.F."/>
            <person name="Garavito R.M."/>
            <person name="Carr K."/>
            <person name="Wilkerson C."/>
            <person name="Rensing S.A."/>
            <person name="Gagneul D."/>
            <person name="Dickenson N.E."/>
            <person name="Oesterhelt C."/>
            <person name="Lercher M.J."/>
            <person name="Weber A.P."/>
        </authorList>
    </citation>
    <scope>NUCLEOTIDE SEQUENCE [LARGE SCALE GENOMIC DNA]</scope>
    <source>
        <strain evidence="2">074W</strain>
    </source>
</reference>
<gene>
    <name evidence="1" type="ORF">Gasu_65300</name>
</gene>
<evidence type="ECO:0000313" key="2">
    <source>
        <dbReference type="Proteomes" id="UP000030680"/>
    </source>
</evidence>
<name>M2XQV9_GALSU</name>